<proteinExistence type="predicted"/>
<dbReference type="InterPro" id="IPR050807">
    <property type="entry name" value="TransReg_Diox_bact_type"/>
</dbReference>
<dbReference type="Gene3D" id="2.60.120.10">
    <property type="entry name" value="Jelly Rolls"/>
    <property type="match status" value="1"/>
</dbReference>
<dbReference type="InterPro" id="IPR013096">
    <property type="entry name" value="Cupin_2"/>
</dbReference>
<dbReference type="GO" id="GO:0005829">
    <property type="term" value="C:cytosol"/>
    <property type="evidence" value="ECO:0007669"/>
    <property type="project" value="TreeGrafter"/>
</dbReference>
<dbReference type="InterPro" id="IPR001387">
    <property type="entry name" value="Cro/C1-type_HTH"/>
</dbReference>
<dbReference type="Pfam" id="PF07883">
    <property type="entry name" value="Cupin_2"/>
    <property type="match status" value="1"/>
</dbReference>
<dbReference type="PROSITE" id="PS50943">
    <property type="entry name" value="HTH_CROC1"/>
    <property type="match status" value="1"/>
</dbReference>
<feature type="domain" description="HTH cro/C1-type" evidence="4">
    <location>
        <begin position="27"/>
        <end position="81"/>
    </location>
</feature>
<dbReference type="Gene3D" id="1.10.260.40">
    <property type="entry name" value="lambda repressor-like DNA-binding domains"/>
    <property type="match status" value="1"/>
</dbReference>
<keyword evidence="1" id="KW-0805">Transcription regulation</keyword>
<dbReference type="CDD" id="cd02209">
    <property type="entry name" value="cupin_XRE_C"/>
    <property type="match status" value="1"/>
</dbReference>
<evidence type="ECO:0000256" key="3">
    <source>
        <dbReference type="ARBA" id="ARBA00023163"/>
    </source>
</evidence>
<sequence length="201" mass="21177">MDETAYEPARDTSPDTAHAAQHLARNLVALRHARALTQEGLAKASGVPRSTVANLESGEGNPSLAVLMKVAGALGAPLDELLASPRAKVRKWAVDDISAQNRGNGLTIRPLVPEPMPDGILETMAFAPGAYMRGTPHLPGTREYFTCMAGRVAIFVAGERHGLETGDVLAFPGHVPHSYRNEDAQSEALGVSIVVLAKAGV</sequence>
<dbReference type="AlphaFoldDB" id="A0A1G7VLX6"/>
<organism evidence="5 6">
    <name type="scientific">Paraburkholderia phenazinium</name>
    <dbReference type="NCBI Taxonomy" id="60549"/>
    <lineage>
        <taxon>Bacteria</taxon>
        <taxon>Pseudomonadati</taxon>
        <taxon>Pseudomonadota</taxon>
        <taxon>Betaproteobacteria</taxon>
        <taxon>Burkholderiales</taxon>
        <taxon>Burkholderiaceae</taxon>
        <taxon>Paraburkholderia</taxon>
    </lineage>
</organism>
<dbReference type="Pfam" id="PF01381">
    <property type="entry name" value="HTH_3"/>
    <property type="match status" value="1"/>
</dbReference>
<dbReference type="PANTHER" id="PTHR46797">
    <property type="entry name" value="HTH-TYPE TRANSCRIPTIONAL REGULATOR"/>
    <property type="match status" value="1"/>
</dbReference>
<dbReference type="SUPFAM" id="SSF51182">
    <property type="entry name" value="RmlC-like cupins"/>
    <property type="match status" value="1"/>
</dbReference>
<keyword evidence="2 5" id="KW-0238">DNA-binding</keyword>
<evidence type="ECO:0000256" key="2">
    <source>
        <dbReference type="ARBA" id="ARBA00023125"/>
    </source>
</evidence>
<gene>
    <name evidence="5" type="ORF">SAMN05216466_104128</name>
</gene>
<accession>A0A1G7VLX6</accession>
<dbReference type="PANTHER" id="PTHR46797:SF23">
    <property type="entry name" value="HTH-TYPE TRANSCRIPTIONAL REGULATOR SUTR"/>
    <property type="match status" value="1"/>
</dbReference>
<dbReference type="CDD" id="cd00093">
    <property type="entry name" value="HTH_XRE"/>
    <property type="match status" value="1"/>
</dbReference>
<evidence type="ECO:0000313" key="5">
    <source>
        <dbReference type="EMBL" id="SDG60724.1"/>
    </source>
</evidence>
<reference evidence="5 6" key="1">
    <citation type="submission" date="2016-10" db="EMBL/GenBank/DDBJ databases">
        <authorList>
            <person name="de Groot N.N."/>
        </authorList>
    </citation>
    <scope>NUCLEOTIDE SEQUENCE [LARGE SCALE GENOMIC DNA]</scope>
    <source>
        <strain evidence="5 6">LMG 2247</strain>
    </source>
</reference>
<dbReference type="EMBL" id="FNCJ01000004">
    <property type="protein sequence ID" value="SDG60724.1"/>
    <property type="molecule type" value="Genomic_DNA"/>
</dbReference>
<evidence type="ECO:0000259" key="4">
    <source>
        <dbReference type="PROSITE" id="PS50943"/>
    </source>
</evidence>
<name>A0A1G7VLX6_9BURK</name>
<dbReference type="SUPFAM" id="SSF47413">
    <property type="entry name" value="lambda repressor-like DNA-binding domains"/>
    <property type="match status" value="1"/>
</dbReference>
<dbReference type="InterPro" id="IPR014710">
    <property type="entry name" value="RmlC-like_jellyroll"/>
</dbReference>
<dbReference type="OrthoDB" id="9814751at2"/>
<dbReference type="Proteomes" id="UP000199706">
    <property type="component" value="Unassembled WGS sequence"/>
</dbReference>
<dbReference type="InterPro" id="IPR011051">
    <property type="entry name" value="RmlC_Cupin_sf"/>
</dbReference>
<dbReference type="SMART" id="SM00530">
    <property type="entry name" value="HTH_XRE"/>
    <property type="match status" value="1"/>
</dbReference>
<evidence type="ECO:0000313" key="6">
    <source>
        <dbReference type="Proteomes" id="UP000199706"/>
    </source>
</evidence>
<dbReference type="GO" id="GO:0003700">
    <property type="term" value="F:DNA-binding transcription factor activity"/>
    <property type="evidence" value="ECO:0007669"/>
    <property type="project" value="TreeGrafter"/>
</dbReference>
<dbReference type="GO" id="GO:0003677">
    <property type="term" value="F:DNA binding"/>
    <property type="evidence" value="ECO:0007669"/>
    <property type="project" value="UniProtKB-KW"/>
</dbReference>
<dbReference type="RefSeq" id="WP_090684271.1">
    <property type="nucleotide sequence ID" value="NZ_CADERL010000006.1"/>
</dbReference>
<evidence type="ECO:0000256" key="1">
    <source>
        <dbReference type="ARBA" id="ARBA00023015"/>
    </source>
</evidence>
<dbReference type="InterPro" id="IPR010982">
    <property type="entry name" value="Lambda_DNA-bd_dom_sf"/>
</dbReference>
<protein>
    <submittedName>
        <fullName evidence="5">DNA-binding transcriptional regulator, XRE-family HTH domain</fullName>
    </submittedName>
</protein>
<keyword evidence="3" id="KW-0804">Transcription</keyword>